<dbReference type="Pfam" id="PF13561">
    <property type="entry name" value="adh_short_C2"/>
    <property type="match status" value="1"/>
</dbReference>
<dbReference type="GO" id="GO:0016491">
    <property type="term" value="F:oxidoreductase activity"/>
    <property type="evidence" value="ECO:0007669"/>
    <property type="project" value="UniProtKB-KW"/>
</dbReference>
<dbReference type="EMBL" id="UINC01100010">
    <property type="protein sequence ID" value="SVC59723.1"/>
    <property type="molecule type" value="Genomic_DNA"/>
</dbReference>
<dbReference type="FunFam" id="3.40.50.720:FF:000084">
    <property type="entry name" value="Short-chain dehydrogenase reductase"/>
    <property type="match status" value="1"/>
</dbReference>
<dbReference type="Gene3D" id="3.40.50.720">
    <property type="entry name" value="NAD(P)-binding Rossmann-like Domain"/>
    <property type="match status" value="1"/>
</dbReference>
<name>A0A382NER8_9ZZZZ</name>
<keyword evidence="2" id="KW-0560">Oxidoreductase</keyword>
<dbReference type="PANTHER" id="PTHR43639">
    <property type="entry name" value="OXIDOREDUCTASE, SHORT-CHAIN DEHYDROGENASE/REDUCTASE FAMILY (AFU_ORTHOLOGUE AFUA_5G02870)"/>
    <property type="match status" value="1"/>
</dbReference>
<organism evidence="3">
    <name type="scientific">marine metagenome</name>
    <dbReference type="NCBI Taxonomy" id="408172"/>
    <lineage>
        <taxon>unclassified sequences</taxon>
        <taxon>metagenomes</taxon>
        <taxon>ecological metagenomes</taxon>
    </lineage>
</organism>
<dbReference type="AlphaFoldDB" id="A0A382NER8"/>
<dbReference type="InterPro" id="IPR036291">
    <property type="entry name" value="NAD(P)-bd_dom_sf"/>
</dbReference>
<protein>
    <recommendedName>
        <fullName evidence="4">Short-chain dehydrogenase</fullName>
    </recommendedName>
</protein>
<accession>A0A382NER8</accession>
<evidence type="ECO:0008006" key="4">
    <source>
        <dbReference type="Google" id="ProtNLM"/>
    </source>
</evidence>
<evidence type="ECO:0000313" key="3">
    <source>
        <dbReference type="EMBL" id="SVC59723.1"/>
    </source>
</evidence>
<proteinExistence type="inferred from homology"/>
<evidence type="ECO:0000256" key="2">
    <source>
        <dbReference type="ARBA" id="ARBA00023002"/>
    </source>
</evidence>
<evidence type="ECO:0000256" key="1">
    <source>
        <dbReference type="ARBA" id="ARBA00006484"/>
    </source>
</evidence>
<dbReference type="PRINTS" id="PR00081">
    <property type="entry name" value="GDHRDH"/>
</dbReference>
<dbReference type="InterPro" id="IPR002347">
    <property type="entry name" value="SDR_fam"/>
</dbReference>
<gene>
    <name evidence="3" type="ORF">METZ01_LOCUS312577</name>
</gene>
<dbReference type="SUPFAM" id="SSF51735">
    <property type="entry name" value="NAD(P)-binding Rossmann-fold domains"/>
    <property type="match status" value="1"/>
</dbReference>
<sequence length="253" mass="26625">MKLADRVAIITAAGKKNAMGRGIARCLAAEGARLVLNSSTPANLDEAVEEVRAAGGTAVGVAGDAGSREVCRQMVEAAMSEYGRVDILVCNAGINAFTNFEELTEDRARQVVDVNFFGTFNLCQEALEPLKVNGGSIIVITSVHAESAYAGSSVYNFTKAGLNQFAATLGIELAPHRIRVNALEPGWMRTPGSTVGVSDEKIAAAEKTRIPWGRMGTAEDIGKAVLFLASDDADYMTASTMRVDGGLIAAETH</sequence>
<dbReference type="PANTHER" id="PTHR43639:SF1">
    <property type="entry name" value="SHORT-CHAIN DEHYDROGENASE_REDUCTASE FAMILY PROTEIN"/>
    <property type="match status" value="1"/>
</dbReference>
<dbReference type="PRINTS" id="PR00080">
    <property type="entry name" value="SDRFAMILY"/>
</dbReference>
<reference evidence="3" key="1">
    <citation type="submission" date="2018-05" db="EMBL/GenBank/DDBJ databases">
        <authorList>
            <person name="Lanie J.A."/>
            <person name="Ng W.-L."/>
            <person name="Kazmierczak K.M."/>
            <person name="Andrzejewski T.M."/>
            <person name="Davidsen T.M."/>
            <person name="Wayne K.J."/>
            <person name="Tettelin H."/>
            <person name="Glass J.I."/>
            <person name="Rusch D."/>
            <person name="Podicherti R."/>
            <person name="Tsui H.-C.T."/>
            <person name="Winkler M.E."/>
        </authorList>
    </citation>
    <scope>NUCLEOTIDE SEQUENCE</scope>
</reference>
<dbReference type="CDD" id="cd05233">
    <property type="entry name" value="SDR_c"/>
    <property type="match status" value="1"/>
</dbReference>
<comment type="similarity">
    <text evidence="1">Belongs to the short-chain dehydrogenases/reductases (SDR) family.</text>
</comment>